<reference evidence="1" key="1">
    <citation type="submission" date="2018-11" db="EMBL/GenBank/DDBJ databases">
        <authorList>
            <consortium name="Genoscope - CEA"/>
            <person name="William W."/>
        </authorList>
    </citation>
    <scope>NUCLEOTIDE SEQUENCE</scope>
</reference>
<dbReference type="EMBL" id="LR031879">
    <property type="protein sequence ID" value="VDD56628.1"/>
    <property type="molecule type" value="Genomic_DNA"/>
</dbReference>
<organism evidence="1">
    <name type="scientific">Brassica oleracea</name>
    <name type="common">Wild cabbage</name>
    <dbReference type="NCBI Taxonomy" id="3712"/>
    <lineage>
        <taxon>Eukaryota</taxon>
        <taxon>Viridiplantae</taxon>
        <taxon>Streptophyta</taxon>
        <taxon>Embryophyta</taxon>
        <taxon>Tracheophyta</taxon>
        <taxon>Spermatophyta</taxon>
        <taxon>Magnoliopsida</taxon>
        <taxon>eudicotyledons</taxon>
        <taxon>Gunneridae</taxon>
        <taxon>Pentapetalae</taxon>
        <taxon>rosids</taxon>
        <taxon>malvids</taxon>
        <taxon>Brassicales</taxon>
        <taxon>Brassicaceae</taxon>
        <taxon>Brassiceae</taxon>
        <taxon>Brassica</taxon>
    </lineage>
</organism>
<name>A0A3P6FUF4_BRAOL</name>
<gene>
    <name evidence="1" type="ORF">BOLC8T49857H</name>
</gene>
<accession>A0A3P6FUF4</accession>
<dbReference type="AlphaFoldDB" id="A0A3P6FUF4"/>
<proteinExistence type="predicted"/>
<sequence length="56" mass="6493">MFSRFGYQTSSFTKELLSRPTHFAVEVLSVSLMRYNASVIELRSEDTALMRSFILK</sequence>
<evidence type="ECO:0000313" key="1">
    <source>
        <dbReference type="EMBL" id="VDD56628.1"/>
    </source>
</evidence>
<protein>
    <submittedName>
        <fullName evidence="1">Uncharacterized protein</fullName>
    </submittedName>
</protein>